<evidence type="ECO:0000259" key="1">
    <source>
        <dbReference type="PROSITE" id="PS50181"/>
    </source>
</evidence>
<evidence type="ECO:0000313" key="3">
    <source>
        <dbReference type="Proteomes" id="UP000015105"/>
    </source>
</evidence>
<organism evidence="2 3">
    <name type="scientific">Aegilops tauschii subsp. strangulata</name>
    <name type="common">Goatgrass</name>
    <dbReference type="NCBI Taxonomy" id="200361"/>
    <lineage>
        <taxon>Eukaryota</taxon>
        <taxon>Viridiplantae</taxon>
        <taxon>Streptophyta</taxon>
        <taxon>Embryophyta</taxon>
        <taxon>Tracheophyta</taxon>
        <taxon>Spermatophyta</taxon>
        <taxon>Magnoliopsida</taxon>
        <taxon>Liliopsida</taxon>
        <taxon>Poales</taxon>
        <taxon>Poaceae</taxon>
        <taxon>BOP clade</taxon>
        <taxon>Pooideae</taxon>
        <taxon>Triticodae</taxon>
        <taxon>Triticeae</taxon>
        <taxon>Triticinae</taxon>
        <taxon>Aegilops</taxon>
    </lineage>
</organism>
<reference evidence="2" key="4">
    <citation type="submission" date="2019-03" db="UniProtKB">
        <authorList>
            <consortium name="EnsemblPlants"/>
        </authorList>
    </citation>
    <scope>IDENTIFICATION</scope>
</reference>
<reference evidence="3" key="2">
    <citation type="journal article" date="2017" name="Nat. Plants">
        <title>The Aegilops tauschii genome reveals multiple impacts of transposons.</title>
        <authorList>
            <person name="Zhao G."/>
            <person name="Zou C."/>
            <person name="Li K."/>
            <person name="Wang K."/>
            <person name="Li T."/>
            <person name="Gao L."/>
            <person name="Zhang X."/>
            <person name="Wang H."/>
            <person name="Yang Z."/>
            <person name="Liu X."/>
            <person name="Jiang W."/>
            <person name="Mao L."/>
            <person name="Kong X."/>
            <person name="Jiao Y."/>
            <person name="Jia J."/>
        </authorList>
    </citation>
    <scope>NUCLEOTIDE SEQUENCE [LARGE SCALE GENOMIC DNA]</scope>
    <source>
        <strain evidence="3">cv. AL8/78</strain>
    </source>
</reference>
<dbReference type="PROSITE" id="PS50181">
    <property type="entry name" value="FBOX"/>
    <property type="match status" value="1"/>
</dbReference>
<dbReference type="InterPro" id="IPR001810">
    <property type="entry name" value="F-box_dom"/>
</dbReference>
<name>A0A453T614_AEGTS</name>
<reference evidence="2" key="5">
    <citation type="journal article" date="2021" name="G3 (Bethesda)">
        <title>Aegilops tauschii genome assembly Aet v5.0 features greater sequence contiguity and improved annotation.</title>
        <authorList>
            <person name="Wang L."/>
            <person name="Zhu T."/>
            <person name="Rodriguez J.C."/>
            <person name="Deal K.R."/>
            <person name="Dubcovsky J."/>
            <person name="McGuire P.E."/>
            <person name="Lux T."/>
            <person name="Spannagl M."/>
            <person name="Mayer K.F.X."/>
            <person name="Baldrich P."/>
            <person name="Meyers B.C."/>
            <person name="Huo N."/>
            <person name="Gu Y.Q."/>
            <person name="Zhou H."/>
            <person name="Devos K.M."/>
            <person name="Bennetzen J.L."/>
            <person name="Unver T."/>
            <person name="Budak H."/>
            <person name="Gulick P.J."/>
            <person name="Galiba G."/>
            <person name="Kalapos B."/>
            <person name="Nelson D.R."/>
            <person name="Li P."/>
            <person name="You F.M."/>
            <person name="Luo M.C."/>
            <person name="Dvorak J."/>
        </authorList>
    </citation>
    <scope>NUCLEOTIDE SEQUENCE [LARGE SCALE GENOMIC DNA]</scope>
    <source>
        <strain evidence="2">cv. AL8/78</strain>
    </source>
</reference>
<dbReference type="Gramene" id="AET7Gv21259600.1">
    <property type="protein sequence ID" value="AET7Gv21259600.1"/>
    <property type="gene ID" value="AET7Gv21259600"/>
</dbReference>
<proteinExistence type="predicted"/>
<dbReference type="Proteomes" id="UP000015105">
    <property type="component" value="Chromosome 7D"/>
</dbReference>
<sequence>VLGQDCSSTHTPPPPLPLPPHHLVRFSRPSVPVGDHFPSSTPPVAAKEMAPTLMGLPGSLLTEILLRLPAPEDLARASAACPAFRRLATDASFLRRFRRLHAPRFLAFIDLDGFQPALPPHPAAPAARALASAADFSFSFLPSNCRWIPMDVRDGRVLLGRDHGKDARPPICRELAVCDPLHRRYVLLPPVPDALVASVERPTPVLRMPSDEPLLLPLSENDAAAEGTATAFTVISMVHCETKLAPFVFSSSTGQWRAAAPMLWSAMPVSPMDPAYLRRHHAYGCFYWDSTNNKRKELLVLNIQRMEFSIAELPSSGWGTLGVAIVEAGQGRLGLFGIRDGTAGGSKHDLCFSVRQNKGKNSCQWQMVKTFSLGPEGLHYLKAATERCVLLICSEAPRLVGLSMEMPDLLEYISVDVKKLQLERVCVKPFGKSLSRTRIYAHFPPSLSSPTI</sequence>
<dbReference type="AlphaFoldDB" id="A0A453T614"/>
<dbReference type="PANTHER" id="PTHR31264:SF33">
    <property type="entry name" value="F-BOX DOMAIN-CONTAINING PROTEIN"/>
    <property type="match status" value="1"/>
</dbReference>
<dbReference type="STRING" id="200361.A0A453T614"/>
<reference evidence="2" key="3">
    <citation type="journal article" date="2017" name="Nature">
        <title>Genome sequence of the progenitor of the wheat D genome Aegilops tauschii.</title>
        <authorList>
            <person name="Luo M.C."/>
            <person name="Gu Y.Q."/>
            <person name="Puiu D."/>
            <person name="Wang H."/>
            <person name="Twardziok S.O."/>
            <person name="Deal K.R."/>
            <person name="Huo N."/>
            <person name="Zhu T."/>
            <person name="Wang L."/>
            <person name="Wang Y."/>
            <person name="McGuire P.E."/>
            <person name="Liu S."/>
            <person name="Long H."/>
            <person name="Ramasamy R.K."/>
            <person name="Rodriguez J.C."/>
            <person name="Van S.L."/>
            <person name="Yuan L."/>
            <person name="Wang Z."/>
            <person name="Xia Z."/>
            <person name="Xiao L."/>
            <person name="Anderson O.D."/>
            <person name="Ouyang S."/>
            <person name="Liang Y."/>
            <person name="Zimin A.V."/>
            <person name="Pertea G."/>
            <person name="Qi P."/>
            <person name="Bennetzen J.L."/>
            <person name="Dai X."/>
            <person name="Dawson M.W."/>
            <person name="Muller H.G."/>
            <person name="Kugler K."/>
            <person name="Rivarola-Duarte L."/>
            <person name="Spannagl M."/>
            <person name="Mayer K.F.X."/>
            <person name="Lu F.H."/>
            <person name="Bevan M.W."/>
            <person name="Leroy P."/>
            <person name="Li P."/>
            <person name="You F.M."/>
            <person name="Sun Q."/>
            <person name="Liu Z."/>
            <person name="Lyons E."/>
            <person name="Wicker T."/>
            <person name="Salzberg S.L."/>
            <person name="Devos K.M."/>
            <person name="Dvorak J."/>
        </authorList>
    </citation>
    <scope>NUCLEOTIDE SEQUENCE [LARGE SCALE GENOMIC DNA]</scope>
    <source>
        <strain evidence="2">cv. AL8/78</strain>
    </source>
</reference>
<dbReference type="PANTHER" id="PTHR31264">
    <property type="entry name" value="OS07G0554500 PROTEIN-RELATED"/>
    <property type="match status" value="1"/>
</dbReference>
<feature type="domain" description="F-box" evidence="1">
    <location>
        <begin position="50"/>
        <end position="100"/>
    </location>
</feature>
<dbReference type="EnsemblPlants" id="AET7Gv21259600.1">
    <property type="protein sequence ID" value="AET7Gv21259600.1"/>
    <property type="gene ID" value="AET7Gv21259600"/>
</dbReference>
<keyword evidence="3" id="KW-1185">Reference proteome</keyword>
<dbReference type="InterPro" id="IPR036047">
    <property type="entry name" value="F-box-like_dom_sf"/>
</dbReference>
<protein>
    <recommendedName>
        <fullName evidence="1">F-box domain-containing protein</fullName>
    </recommendedName>
</protein>
<accession>A0A453T614</accession>
<reference evidence="3" key="1">
    <citation type="journal article" date="2014" name="Science">
        <title>Ancient hybridizations among the ancestral genomes of bread wheat.</title>
        <authorList>
            <consortium name="International Wheat Genome Sequencing Consortium,"/>
            <person name="Marcussen T."/>
            <person name="Sandve S.R."/>
            <person name="Heier L."/>
            <person name="Spannagl M."/>
            <person name="Pfeifer M."/>
            <person name="Jakobsen K.S."/>
            <person name="Wulff B.B."/>
            <person name="Steuernagel B."/>
            <person name="Mayer K.F."/>
            <person name="Olsen O.A."/>
        </authorList>
    </citation>
    <scope>NUCLEOTIDE SEQUENCE [LARGE SCALE GENOMIC DNA]</scope>
    <source>
        <strain evidence="3">cv. AL8/78</strain>
    </source>
</reference>
<dbReference type="SUPFAM" id="SSF81383">
    <property type="entry name" value="F-box domain"/>
    <property type="match status" value="1"/>
</dbReference>
<evidence type="ECO:0000313" key="2">
    <source>
        <dbReference type="EnsemblPlants" id="AET7Gv21259600.1"/>
    </source>
</evidence>